<comment type="caution">
    <text evidence="1">The sequence shown here is derived from an EMBL/GenBank/DDBJ whole genome shotgun (WGS) entry which is preliminary data.</text>
</comment>
<reference evidence="1 2" key="1">
    <citation type="submission" date="2017-10" db="EMBL/GenBank/DDBJ databases">
        <title>The draft genome sequence of Lewinella marina KCTC 32374.</title>
        <authorList>
            <person name="Wang K."/>
        </authorList>
    </citation>
    <scope>NUCLEOTIDE SEQUENCE [LARGE SCALE GENOMIC DNA]</scope>
    <source>
        <strain evidence="1 2">MKG-38</strain>
    </source>
</reference>
<accession>A0A2G0CK22</accession>
<gene>
    <name evidence="1" type="ORF">CGL56_04595</name>
</gene>
<evidence type="ECO:0000313" key="2">
    <source>
        <dbReference type="Proteomes" id="UP000226437"/>
    </source>
</evidence>
<keyword evidence="2" id="KW-1185">Reference proteome</keyword>
<protein>
    <submittedName>
        <fullName evidence="1">Uncharacterized protein</fullName>
    </submittedName>
</protein>
<proteinExistence type="predicted"/>
<organism evidence="1 2">
    <name type="scientific">Neolewinella marina</name>
    <dbReference type="NCBI Taxonomy" id="438751"/>
    <lineage>
        <taxon>Bacteria</taxon>
        <taxon>Pseudomonadati</taxon>
        <taxon>Bacteroidota</taxon>
        <taxon>Saprospiria</taxon>
        <taxon>Saprospirales</taxon>
        <taxon>Lewinellaceae</taxon>
        <taxon>Neolewinella</taxon>
    </lineage>
</organism>
<name>A0A2G0CK22_9BACT</name>
<dbReference type="RefSeq" id="WP_099105296.1">
    <property type="nucleotide sequence ID" value="NZ_JAATJF010000001.1"/>
</dbReference>
<sequence>MAKARSESELSRLCSFDYVFGQILHPFFSRLDDGRAFNASYSLGDALRAAFAIYSFKAASLFEFGRLTQAEEHNLASVFRIGRIPSDNCLRKLLDGVRPAELRAGFGRLLDHLRGAGLLRR</sequence>
<dbReference type="Proteomes" id="UP000226437">
    <property type="component" value="Unassembled WGS sequence"/>
</dbReference>
<dbReference type="AlphaFoldDB" id="A0A2G0CK22"/>
<evidence type="ECO:0000313" key="1">
    <source>
        <dbReference type="EMBL" id="PHL00316.1"/>
    </source>
</evidence>
<dbReference type="EMBL" id="PDLO01000001">
    <property type="protein sequence ID" value="PHL00316.1"/>
    <property type="molecule type" value="Genomic_DNA"/>
</dbReference>
<dbReference type="OrthoDB" id="301973at2"/>